<dbReference type="Pfam" id="PF03023">
    <property type="entry name" value="MurJ"/>
    <property type="match status" value="1"/>
</dbReference>
<protein>
    <recommendedName>
        <fullName evidence="8">Probable lipid II flippase MurJ</fullName>
    </recommendedName>
</protein>
<comment type="pathway">
    <text evidence="8">Cell wall biogenesis; peptidoglycan biosynthesis.</text>
</comment>
<dbReference type="PANTHER" id="PTHR47019">
    <property type="entry name" value="LIPID II FLIPPASE MURJ"/>
    <property type="match status" value="1"/>
</dbReference>
<feature type="transmembrane region" description="Helical" evidence="8">
    <location>
        <begin position="310"/>
        <end position="335"/>
    </location>
</feature>
<organism evidence="10 11">
    <name type="scientific">Candidatus Uhrbacteria bacterium GW2011_GWF2_41_16</name>
    <dbReference type="NCBI Taxonomy" id="1618997"/>
    <lineage>
        <taxon>Bacteria</taxon>
        <taxon>Candidatus Uhriibacteriota</taxon>
    </lineage>
</organism>
<evidence type="ECO:0000256" key="7">
    <source>
        <dbReference type="ARBA" id="ARBA00023136"/>
    </source>
</evidence>
<feature type="transmembrane region" description="Helical" evidence="8">
    <location>
        <begin position="278"/>
        <end position="298"/>
    </location>
</feature>
<feature type="transmembrane region" description="Helical" evidence="8">
    <location>
        <begin position="390"/>
        <end position="408"/>
    </location>
</feature>
<evidence type="ECO:0000256" key="2">
    <source>
        <dbReference type="ARBA" id="ARBA00022475"/>
    </source>
</evidence>
<feature type="transmembrane region" description="Helical" evidence="8">
    <location>
        <begin position="194"/>
        <end position="223"/>
    </location>
</feature>
<dbReference type="GO" id="GO:0071555">
    <property type="term" value="P:cell wall organization"/>
    <property type="evidence" value="ECO:0007669"/>
    <property type="project" value="UniProtKB-UniRule"/>
</dbReference>
<evidence type="ECO:0000256" key="6">
    <source>
        <dbReference type="ARBA" id="ARBA00022989"/>
    </source>
</evidence>
<dbReference type="PIRSF" id="PIRSF002869">
    <property type="entry name" value="MviN"/>
    <property type="match status" value="1"/>
</dbReference>
<evidence type="ECO:0000313" key="11">
    <source>
        <dbReference type="Proteomes" id="UP000034746"/>
    </source>
</evidence>
<dbReference type="PANTHER" id="PTHR47019:SF1">
    <property type="entry name" value="LIPID II FLIPPASE MURJ"/>
    <property type="match status" value="1"/>
</dbReference>
<keyword evidence="3 8" id="KW-0812">Transmembrane</keyword>
<keyword evidence="8 9" id="KW-0961">Cell wall biogenesis/degradation</keyword>
<dbReference type="AlphaFoldDB" id="A0A0G0VCN3"/>
<feature type="transmembrane region" description="Helical" evidence="8">
    <location>
        <begin position="94"/>
        <end position="116"/>
    </location>
</feature>
<dbReference type="InterPro" id="IPR051050">
    <property type="entry name" value="Lipid_II_flippase_MurJ/MviN"/>
</dbReference>
<dbReference type="InterPro" id="IPR004268">
    <property type="entry name" value="MurJ"/>
</dbReference>
<reference evidence="10 11" key="1">
    <citation type="journal article" date="2015" name="Nature">
        <title>rRNA introns, odd ribosomes, and small enigmatic genomes across a large radiation of phyla.</title>
        <authorList>
            <person name="Brown C.T."/>
            <person name="Hug L.A."/>
            <person name="Thomas B.C."/>
            <person name="Sharon I."/>
            <person name="Castelle C.J."/>
            <person name="Singh A."/>
            <person name="Wilkins M.J."/>
            <person name="Williams K.H."/>
            <person name="Banfield J.F."/>
        </authorList>
    </citation>
    <scope>NUCLEOTIDE SEQUENCE [LARGE SCALE GENOMIC DNA]</scope>
</reference>
<keyword evidence="7 8" id="KW-0472">Membrane</keyword>
<feature type="transmembrane region" description="Helical" evidence="8">
    <location>
        <begin position="136"/>
        <end position="159"/>
    </location>
</feature>
<feature type="transmembrane region" description="Helical" evidence="8">
    <location>
        <begin position="448"/>
        <end position="469"/>
    </location>
</feature>
<comment type="caution">
    <text evidence="10">The sequence shown here is derived from an EMBL/GenBank/DDBJ whole genome shotgun (WGS) entry which is preliminary data.</text>
</comment>
<evidence type="ECO:0000256" key="3">
    <source>
        <dbReference type="ARBA" id="ARBA00022692"/>
    </source>
</evidence>
<gene>
    <name evidence="8" type="primary">murJ</name>
    <name evidence="10" type="ORF">UU48_C0015G0002</name>
</gene>
<dbReference type="NCBIfam" id="TIGR01695">
    <property type="entry name" value="murJ_mviN"/>
    <property type="match status" value="1"/>
</dbReference>
<dbReference type="GO" id="GO:0015648">
    <property type="term" value="F:lipid-linked peptidoglycan transporter activity"/>
    <property type="evidence" value="ECO:0007669"/>
    <property type="project" value="UniProtKB-UniRule"/>
</dbReference>
<dbReference type="EMBL" id="LCAU01000015">
    <property type="protein sequence ID" value="KKR97426.1"/>
    <property type="molecule type" value="Genomic_DNA"/>
</dbReference>
<feature type="transmembrane region" description="Helical" evidence="8">
    <location>
        <begin position="60"/>
        <end position="82"/>
    </location>
</feature>
<evidence type="ECO:0000256" key="5">
    <source>
        <dbReference type="ARBA" id="ARBA00022984"/>
    </source>
</evidence>
<keyword evidence="8 9" id="KW-0813">Transport</keyword>
<dbReference type="HAMAP" id="MF_02078">
    <property type="entry name" value="MurJ_MviN"/>
    <property type="match status" value="1"/>
</dbReference>
<evidence type="ECO:0000256" key="9">
    <source>
        <dbReference type="PIRNR" id="PIRNR002869"/>
    </source>
</evidence>
<comment type="similarity">
    <text evidence="8 9">Belongs to the MurJ/MviN family.</text>
</comment>
<dbReference type="GO" id="GO:0005886">
    <property type="term" value="C:plasma membrane"/>
    <property type="evidence" value="ECO:0007669"/>
    <property type="project" value="UniProtKB-SubCell"/>
</dbReference>
<name>A0A0G0VCN3_9BACT</name>
<evidence type="ECO:0000256" key="8">
    <source>
        <dbReference type="HAMAP-Rule" id="MF_02078"/>
    </source>
</evidence>
<accession>A0A0G0VCN3</accession>
<comment type="function">
    <text evidence="8 9">Involved in peptidoglycan biosynthesis. Transports lipid-linked peptidoglycan precursors from the inner to the outer leaflet of the cytoplasmic membrane.</text>
</comment>
<proteinExistence type="inferred from homology"/>
<dbReference type="GO" id="GO:0009252">
    <property type="term" value="P:peptidoglycan biosynthetic process"/>
    <property type="evidence" value="ECO:0007669"/>
    <property type="project" value="UniProtKB-UniRule"/>
</dbReference>
<dbReference type="GO" id="GO:0034204">
    <property type="term" value="P:lipid translocation"/>
    <property type="evidence" value="ECO:0007669"/>
    <property type="project" value="TreeGrafter"/>
</dbReference>
<dbReference type="PRINTS" id="PR01806">
    <property type="entry name" value="VIRFACTRMVIN"/>
</dbReference>
<keyword evidence="6 8" id="KW-1133">Transmembrane helix</keyword>
<evidence type="ECO:0000256" key="4">
    <source>
        <dbReference type="ARBA" id="ARBA00022960"/>
    </source>
</evidence>
<comment type="subcellular location">
    <subcellularLocation>
        <location evidence="1 8">Cell membrane</location>
        <topology evidence="1 8">Multi-pass membrane protein</topology>
    </subcellularLocation>
</comment>
<feature type="transmembrane region" description="Helical" evidence="8">
    <location>
        <begin position="355"/>
        <end position="378"/>
    </location>
</feature>
<feature type="transmembrane region" description="Helical" evidence="8">
    <location>
        <begin position="12"/>
        <end position="30"/>
    </location>
</feature>
<sequence length="540" mass="59659">MWLKFFHNESKTIAGAAVLIGVLSFCSRMMGLIRDRILAGAFGAGDTLDIYYAAFKIPDFLFNLIVIGALSASFIPLFAKFYHRPDGKEYAWRLTNNVLNLIGCMVLVGTVVLFFLREPLSAWIAPGFSLGKQHMVAHWTGIMLLAQVFLAASVVFGSALQGMKRFFLYALAPIFYNIGIIVGALWLTRLFGPIGLAWGVALGAFFHFSIQIYGVLAAGYRYIWTFEWRDQSVQEIFRLMGPRLLGLAVAQVNVVLMTVIASWLLPGSLTILNFAYNIQFFPVGIIGIAYAVAVFPVLSDHAEQRHPERFVSAFSASVRQTLFLIVPMMFVFLILRAQIVRVVVGAGKFGWSETIQTANTLAFFALSFFSQSIVYLLARAYFALRDTMTPFIIGLATAVINLLASLYFTQWLGVPGFGAAFTLSSVINMALLWVPLRARMGNLDEWRILSSLYIITTAGVIAALVMQILKPLTVLLVPLNTFFGVFLQGAIAGGIGLLVYAGIAWILKSPEMRDLTVSIQKKLFRKSSPEEPISSDSPVL</sequence>
<keyword evidence="2 8" id="KW-1003">Cell membrane</keyword>
<feature type="transmembrane region" description="Helical" evidence="8">
    <location>
        <begin position="414"/>
        <end position="436"/>
    </location>
</feature>
<evidence type="ECO:0000313" key="10">
    <source>
        <dbReference type="EMBL" id="KKR97426.1"/>
    </source>
</evidence>
<dbReference type="Proteomes" id="UP000034746">
    <property type="component" value="Unassembled WGS sequence"/>
</dbReference>
<keyword evidence="4 8" id="KW-0133">Cell shape</keyword>
<feature type="transmembrane region" description="Helical" evidence="8">
    <location>
        <begin position="481"/>
        <end position="507"/>
    </location>
</feature>
<dbReference type="CDD" id="cd13123">
    <property type="entry name" value="MATE_MurJ_like"/>
    <property type="match status" value="1"/>
</dbReference>
<dbReference type="UniPathway" id="UPA00219"/>
<evidence type="ECO:0000256" key="1">
    <source>
        <dbReference type="ARBA" id="ARBA00004651"/>
    </source>
</evidence>
<feature type="transmembrane region" description="Helical" evidence="8">
    <location>
        <begin position="244"/>
        <end position="266"/>
    </location>
</feature>
<dbReference type="GO" id="GO:0008360">
    <property type="term" value="P:regulation of cell shape"/>
    <property type="evidence" value="ECO:0007669"/>
    <property type="project" value="UniProtKB-UniRule"/>
</dbReference>
<keyword evidence="5 8" id="KW-0573">Peptidoglycan synthesis</keyword>
<feature type="transmembrane region" description="Helical" evidence="8">
    <location>
        <begin position="166"/>
        <end position="188"/>
    </location>
</feature>